<dbReference type="eggNOG" id="COG0357">
    <property type="taxonomic scope" value="Bacteria"/>
</dbReference>
<feature type="binding site" evidence="6">
    <location>
        <position position="88"/>
    </location>
    <ligand>
        <name>S-adenosyl-L-methionine</name>
        <dbReference type="ChEBI" id="CHEBI:59789"/>
    </ligand>
</feature>
<dbReference type="Gene3D" id="3.40.50.150">
    <property type="entry name" value="Vaccinia Virus protein VP39"/>
    <property type="match status" value="1"/>
</dbReference>
<dbReference type="GO" id="GO:0070043">
    <property type="term" value="F:rRNA (guanine-N7-)-methyltransferase activity"/>
    <property type="evidence" value="ECO:0007669"/>
    <property type="project" value="UniProtKB-UniRule"/>
</dbReference>
<keyword evidence="5 6" id="KW-0949">S-adenosyl-L-methionine</keyword>
<dbReference type="AlphaFoldDB" id="D8PA83"/>
<evidence type="ECO:0000256" key="5">
    <source>
        <dbReference type="ARBA" id="ARBA00022691"/>
    </source>
</evidence>
<keyword evidence="8" id="KW-1185">Reference proteome</keyword>
<feature type="binding site" evidence="6">
    <location>
        <position position="83"/>
    </location>
    <ligand>
        <name>S-adenosyl-L-methionine</name>
        <dbReference type="ChEBI" id="CHEBI:59789"/>
    </ligand>
</feature>
<organism evidence="7 8">
    <name type="scientific">Nitrospira defluvii</name>
    <dbReference type="NCBI Taxonomy" id="330214"/>
    <lineage>
        <taxon>Bacteria</taxon>
        <taxon>Pseudomonadati</taxon>
        <taxon>Nitrospirota</taxon>
        <taxon>Nitrospiria</taxon>
        <taxon>Nitrospirales</taxon>
        <taxon>Nitrospiraceae</taxon>
        <taxon>Nitrospira</taxon>
    </lineage>
</organism>
<dbReference type="InterPro" id="IPR003682">
    <property type="entry name" value="rRNA_ssu_MeTfrase_G"/>
</dbReference>
<feature type="binding site" evidence="6">
    <location>
        <position position="153"/>
    </location>
    <ligand>
        <name>S-adenosyl-L-methionine</name>
        <dbReference type="ChEBI" id="CHEBI:59789"/>
    </ligand>
</feature>
<dbReference type="GO" id="GO:0005829">
    <property type="term" value="C:cytosol"/>
    <property type="evidence" value="ECO:0007669"/>
    <property type="project" value="TreeGrafter"/>
</dbReference>
<comment type="function">
    <text evidence="6">Specifically methylates the N7 position of a guanine in 16S rRNA.</text>
</comment>
<dbReference type="InterPro" id="IPR029063">
    <property type="entry name" value="SAM-dependent_MTases_sf"/>
</dbReference>
<dbReference type="Pfam" id="PF02527">
    <property type="entry name" value="GidB"/>
    <property type="match status" value="1"/>
</dbReference>
<evidence type="ECO:0000313" key="7">
    <source>
        <dbReference type="EMBL" id="CBK40142.1"/>
    </source>
</evidence>
<keyword evidence="1 6" id="KW-0963">Cytoplasm</keyword>
<dbReference type="KEGG" id="nde:NIDE0363"/>
<keyword evidence="4 6" id="KW-0808">Transferase</keyword>
<gene>
    <name evidence="7" type="primary">gidB</name>
    <name evidence="6" type="synonym">rsmG</name>
    <name evidence="7" type="ORF">NIDE0363</name>
</gene>
<dbReference type="PANTHER" id="PTHR31760:SF0">
    <property type="entry name" value="S-ADENOSYL-L-METHIONINE-DEPENDENT METHYLTRANSFERASES SUPERFAMILY PROTEIN"/>
    <property type="match status" value="1"/>
</dbReference>
<dbReference type="EMBL" id="FP929003">
    <property type="protein sequence ID" value="CBK40142.1"/>
    <property type="molecule type" value="Genomic_DNA"/>
</dbReference>
<keyword evidence="2 6" id="KW-0698">rRNA processing</keyword>
<dbReference type="Proteomes" id="UP000001660">
    <property type="component" value="Chromosome"/>
</dbReference>
<comment type="similarity">
    <text evidence="6">Belongs to the methyltransferase superfamily. RNA methyltransferase RsmG family.</text>
</comment>
<sequence>MEQDEIQFAKSLQSLAADLSSSIPDLSISYFFRYLVELKKWNKAINLTAIDDDREVLVKHFIDSIAGLKVIDINDETELLDVGAGAGFPALPLKFVRPELSVELLDPNEKKGAFLRYVVGTLGLVGATVATAKLEDYASRGNVQARFDYIVVRAFKVDECGLALSTLLKPDGKLVLYRAERVPRGFELTGLALIEEVEYELPAKYGHRVLSVFSKSSG</sequence>
<evidence type="ECO:0000256" key="1">
    <source>
        <dbReference type="ARBA" id="ARBA00022490"/>
    </source>
</evidence>
<comment type="caution">
    <text evidence="6">Lacks conserved residue(s) required for the propagation of feature annotation.</text>
</comment>
<dbReference type="PANTHER" id="PTHR31760">
    <property type="entry name" value="S-ADENOSYL-L-METHIONINE-DEPENDENT METHYLTRANSFERASES SUPERFAMILY PROTEIN"/>
    <property type="match status" value="1"/>
</dbReference>
<feature type="binding site" evidence="6">
    <location>
        <begin position="134"/>
        <end position="135"/>
    </location>
    <ligand>
        <name>S-adenosyl-L-methionine</name>
        <dbReference type="ChEBI" id="CHEBI:59789"/>
    </ligand>
</feature>
<dbReference type="EC" id="2.1.1.-" evidence="6"/>
<protein>
    <recommendedName>
        <fullName evidence="6">Ribosomal RNA small subunit methyltransferase G</fullName>
        <ecNumber evidence="6">2.1.1.-</ecNumber>
    </recommendedName>
    <alternativeName>
        <fullName evidence="6">16S rRNA 7-methylguanosine methyltransferase</fullName>
        <shortName evidence="6">16S rRNA m7G methyltransferase</shortName>
    </alternativeName>
</protein>
<evidence type="ECO:0000256" key="6">
    <source>
        <dbReference type="HAMAP-Rule" id="MF_00074"/>
    </source>
</evidence>
<dbReference type="HOGENOM" id="CLU_065341_0_1_0"/>
<reference evidence="7 8" key="1">
    <citation type="journal article" date="2010" name="Proc. Natl. Acad. Sci. U.S.A.">
        <title>A Nitrospira metagenome illuminates the physiology and evolution of globally important nitrite-oxidizing bacteria.</title>
        <authorList>
            <person name="Lucker S."/>
            <person name="Wagner M."/>
            <person name="Maixner F."/>
            <person name="Pelletier E."/>
            <person name="Koch H."/>
            <person name="Vacherie B."/>
            <person name="Rattei T."/>
            <person name="Sinninghe Damste J."/>
            <person name="Spieck E."/>
            <person name="Le Paslier D."/>
            <person name="Daims H."/>
        </authorList>
    </citation>
    <scope>NUCLEOTIDE SEQUENCE [LARGE SCALE GENOMIC DNA]</scope>
</reference>
<evidence type="ECO:0000313" key="8">
    <source>
        <dbReference type="Proteomes" id="UP000001660"/>
    </source>
</evidence>
<proteinExistence type="inferred from homology"/>
<dbReference type="HAMAP" id="MF_00074">
    <property type="entry name" value="16SrRNA_methyltr_G"/>
    <property type="match status" value="1"/>
</dbReference>
<evidence type="ECO:0000256" key="2">
    <source>
        <dbReference type="ARBA" id="ARBA00022552"/>
    </source>
</evidence>
<keyword evidence="3 6" id="KW-0489">Methyltransferase</keyword>
<evidence type="ECO:0000256" key="4">
    <source>
        <dbReference type="ARBA" id="ARBA00022679"/>
    </source>
</evidence>
<name>D8PA83_9BACT</name>
<dbReference type="STRING" id="330214.NIDE0363"/>
<dbReference type="SUPFAM" id="SSF53335">
    <property type="entry name" value="S-adenosyl-L-methionine-dependent methyltransferases"/>
    <property type="match status" value="1"/>
</dbReference>
<dbReference type="PIRSF" id="PIRSF003078">
    <property type="entry name" value="GidB"/>
    <property type="match status" value="1"/>
</dbReference>
<comment type="subcellular location">
    <subcellularLocation>
        <location evidence="6">Cytoplasm</location>
    </subcellularLocation>
</comment>
<evidence type="ECO:0000256" key="3">
    <source>
        <dbReference type="ARBA" id="ARBA00022603"/>
    </source>
</evidence>
<accession>D8PA83</accession>
<dbReference type="NCBIfam" id="TIGR00138">
    <property type="entry name" value="rsmG_gidB"/>
    <property type="match status" value="1"/>
</dbReference>